<feature type="transmembrane region" description="Helical" evidence="1">
    <location>
        <begin position="86"/>
        <end position="106"/>
    </location>
</feature>
<keyword evidence="1" id="KW-0812">Transmembrane</keyword>
<feature type="transmembrane region" description="Helical" evidence="1">
    <location>
        <begin position="55"/>
        <end position="74"/>
    </location>
</feature>
<feature type="transmembrane region" description="Helical" evidence="1">
    <location>
        <begin position="180"/>
        <end position="203"/>
    </location>
</feature>
<accession>A0AAD6U0K8</accession>
<dbReference type="EMBL" id="JARJCN010000047">
    <property type="protein sequence ID" value="KAJ7082011.1"/>
    <property type="molecule type" value="Genomic_DNA"/>
</dbReference>
<feature type="transmembrane region" description="Helical" evidence="1">
    <location>
        <begin position="150"/>
        <end position="168"/>
    </location>
</feature>
<feature type="transmembrane region" description="Helical" evidence="1">
    <location>
        <begin position="126"/>
        <end position="144"/>
    </location>
</feature>
<dbReference type="Proteomes" id="UP001222325">
    <property type="component" value="Unassembled WGS sequence"/>
</dbReference>
<organism evidence="2 3">
    <name type="scientific">Mycena belliarum</name>
    <dbReference type="NCBI Taxonomy" id="1033014"/>
    <lineage>
        <taxon>Eukaryota</taxon>
        <taxon>Fungi</taxon>
        <taxon>Dikarya</taxon>
        <taxon>Basidiomycota</taxon>
        <taxon>Agaricomycotina</taxon>
        <taxon>Agaricomycetes</taxon>
        <taxon>Agaricomycetidae</taxon>
        <taxon>Agaricales</taxon>
        <taxon>Marasmiineae</taxon>
        <taxon>Mycenaceae</taxon>
        <taxon>Mycena</taxon>
    </lineage>
</organism>
<keyword evidence="1" id="KW-1133">Transmembrane helix</keyword>
<gene>
    <name evidence="2" type="ORF">B0H15DRAFT_803387</name>
</gene>
<evidence type="ECO:0000313" key="2">
    <source>
        <dbReference type="EMBL" id="KAJ7082011.1"/>
    </source>
</evidence>
<dbReference type="AlphaFoldDB" id="A0AAD6U0K8"/>
<keyword evidence="1" id="KW-0472">Membrane</keyword>
<sequence length="285" mass="31225">MATNHWLDDPSNLCGSVHCSFVYRWMPYSVYDRYQSAQLVEDSKHSWISMFRRPCDMHIVVIFATSMYLLFAGATGPSGGSKYTRLLGSVVFLSGVALFITGFVYFRDGHGAAIYFNDNANLTETVGDVFLGFALVIGDSMIIYRLWVVWSYSKIVIILPSLSLLGLFRGIDNKRTERTYTVQHFMAVVVESAAIYTVAILYYTITHQLGSNLQYIAVGALPSLSAIANGLIHVRLGLGRTIEQIAGANGSTAVSGPIRFKSGQSGTRSGGLDTGEASEIKMQVL</sequence>
<name>A0AAD6U0K8_9AGAR</name>
<proteinExistence type="predicted"/>
<evidence type="ECO:0000256" key="1">
    <source>
        <dbReference type="SAM" id="Phobius"/>
    </source>
</evidence>
<evidence type="ECO:0000313" key="3">
    <source>
        <dbReference type="Proteomes" id="UP001222325"/>
    </source>
</evidence>
<reference evidence="2" key="1">
    <citation type="submission" date="2023-03" db="EMBL/GenBank/DDBJ databases">
        <title>Massive genome expansion in bonnet fungi (Mycena s.s.) driven by repeated elements and novel gene families across ecological guilds.</title>
        <authorList>
            <consortium name="Lawrence Berkeley National Laboratory"/>
            <person name="Harder C.B."/>
            <person name="Miyauchi S."/>
            <person name="Viragh M."/>
            <person name="Kuo A."/>
            <person name="Thoen E."/>
            <person name="Andreopoulos B."/>
            <person name="Lu D."/>
            <person name="Skrede I."/>
            <person name="Drula E."/>
            <person name="Henrissat B."/>
            <person name="Morin E."/>
            <person name="Kohler A."/>
            <person name="Barry K."/>
            <person name="LaButti K."/>
            <person name="Morin E."/>
            <person name="Salamov A."/>
            <person name="Lipzen A."/>
            <person name="Mereny Z."/>
            <person name="Hegedus B."/>
            <person name="Baldrian P."/>
            <person name="Stursova M."/>
            <person name="Weitz H."/>
            <person name="Taylor A."/>
            <person name="Grigoriev I.V."/>
            <person name="Nagy L.G."/>
            <person name="Martin F."/>
            <person name="Kauserud H."/>
        </authorList>
    </citation>
    <scope>NUCLEOTIDE SEQUENCE</scope>
    <source>
        <strain evidence="2">CBHHK173m</strain>
    </source>
</reference>
<feature type="transmembrane region" description="Helical" evidence="1">
    <location>
        <begin position="215"/>
        <end position="234"/>
    </location>
</feature>
<keyword evidence="3" id="KW-1185">Reference proteome</keyword>
<comment type="caution">
    <text evidence="2">The sequence shown here is derived from an EMBL/GenBank/DDBJ whole genome shotgun (WGS) entry which is preliminary data.</text>
</comment>
<protein>
    <submittedName>
        <fullName evidence="2">Uncharacterized protein</fullName>
    </submittedName>
</protein>